<protein>
    <submittedName>
        <fullName evidence="2">DUF4154 domain-containing protein</fullName>
    </submittedName>
</protein>
<gene>
    <name evidence="2" type="ORF">FSO04_17650</name>
</gene>
<evidence type="ECO:0000256" key="1">
    <source>
        <dbReference type="SAM" id="SignalP"/>
    </source>
</evidence>
<dbReference type="RefSeq" id="WP_154560914.1">
    <property type="nucleotide sequence ID" value="NZ_JAMXWG010000002.1"/>
</dbReference>
<evidence type="ECO:0000313" key="2">
    <source>
        <dbReference type="EMBL" id="KAE8758714.1"/>
    </source>
</evidence>
<feature type="chain" id="PRO_5026846259" evidence="1">
    <location>
        <begin position="28"/>
        <end position="176"/>
    </location>
</feature>
<dbReference type="AlphaFoldDB" id="A0A6N6WG02"/>
<name>A0A6N6WG02_9BURK</name>
<dbReference type="Pfam" id="PF13689">
    <property type="entry name" value="DUF4154"/>
    <property type="match status" value="1"/>
</dbReference>
<feature type="signal peptide" evidence="1">
    <location>
        <begin position="1"/>
        <end position="27"/>
    </location>
</feature>
<comment type="caution">
    <text evidence="2">The sequence shown here is derived from an EMBL/GenBank/DDBJ whole genome shotgun (WGS) entry which is preliminary data.</text>
</comment>
<accession>A0A6N6WG02</accession>
<sequence>MSFARTFFYASACTFVIWALIAGSVHAQVDESALKAAYIFNFTQFTTWPVGSLSDTTLFVCANRDSDLGTALSKLDGRSVGGHAWSVIPMPSRSGQDRCNVIVLEGEEQMSHAVKDVVSSDQPILVISNFDTGDHTAVIRLFTEENHLRFDIENQQALRRHLSLSSKLLRLARNVL</sequence>
<keyword evidence="1" id="KW-0732">Signal</keyword>
<organism evidence="2 3">
    <name type="scientific">Paraburkholderia madseniana</name>
    <dbReference type="NCBI Taxonomy" id="2599607"/>
    <lineage>
        <taxon>Bacteria</taxon>
        <taxon>Pseudomonadati</taxon>
        <taxon>Pseudomonadota</taxon>
        <taxon>Betaproteobacteria</taxon>
        <taxon>Burkholderiales</taxon>
        <taxon>Burkholderiaceae</taxon>
        <taxon>Paraburkholderia</taxon>
    </lineage>
</organism>
<reference evidence="2 3" key="1">
    <citation type="journal article" date="2020" name="Int. J. Syst. Evol. Microbiol.">
        <title>Paraburkholderia madseniana sp. nov., a phenolic acid-degrading bacterium isolated from acidic forest soil.</title>
        <authorList>
            <person name="Wilhelm R.C."/>
            <person name="Murphy S.J.L."/>
            <person name="Feriancek N.M."/>
            <person name="Karasz D.C."/>
            <person name="DeRito C.M."/>
            <person name="Newman J.D."/>
            <person name="Buckley D.H."/>
        </authorList>
    </citation>
    <scope>NUCLEOTIDE SEQUENCE [LARGE SCALE GENOMIC DNA]</scope>
    <source>
        <strain evidence="2 3">RP11</strain>
    </source>
</reference>
<proteinExistence type="predicted"/>
<dbReference type="InterPro" id="IPR025293">
    <property type="entry name" value="YfiR/HmsC-like"/>
</dbReference>
<dbReference type="OrthoDB" id="8527941at2"/>
<dbReference type="Proteomes" id="UP000463700">
    <property type="component" value="Unassembled WGS sequence"/>
</dbReference>
<dbReference type="EMBL" id="VOSW01000030">
    <property type="protein sequence ID" value="KAE8758714.1"/>
    <property type="molecule type" value="Genomic_DNA"/>
</dbReference>
<evidence type="ECO:0000313" key="3">
    <source>
        <dbReference type="Proteomes" id="UP000463700"/>
    </source>
</evidence>